<proteinExistence type="predicted"/>
<dbReference type="RefSeq" id="WP_278522823.1">
    <property type="nucleotide sequence ID" value="NZ_JADIIN010000043.1"/>
</dbReference>
<feature type="compositionally biased region" description="Basic residues" evidence="1">
    <location>
        <begin position="111"/>
        <end position="123"/>
    </location>
</feature>
<evidence type="ECO:0000256" key="1">
    <source>
        <dbReference type="SAM" id="MobiDB-lite"/>
    </source>
</evidence>
<protein>
    <recommendedName>
        <fullName evidence="4">DUF1320 domain-containing protein</fullName>
    </recommendedName>
</protein>
<feature type="region of interest" description="Disordered" evidence="1">
    <location>
        <begin position="103"/>
        <end position="123"/>
    </location>
</feature>
<dbReference type="AlphaFoldDB" id="A0A843ADL0"/>
<evidence type="ECO:0008006" key="4">
    <source>
        <dbReference type="Google" id="ProtNLM"/>
    </source>
</evidence>
<dbReference type="Proteomes" id="UP000658733">
    <property type="component" value="Unassembled WGS sequence"/>
</dbReference>
<organism evidence="2 3">
    <name type="scientific">Methanobrevibacter arboriphilus</name>
    <dbReference type="NCBI Taxonomy" id="39441"/>
    <lineage>
        <taxon>Archaea</taxon>
        <taxon>Methanobacteriati</taxon>
        <taxon>Methanobacteriota</taxon>
        <taxon>Methanomada group</taxon>
        <taxon>Methanobacteria</taxon>
        <taxon>Methanobacteriales</taxon>
        <taxon>Methanobacteriaceae</taxon>
        <taxon>Methanobrevibacter</taxon>
    </lineage>
</organism>
<accession>A0A843ADL0</accession>
<gene>
    <name evidence="2" type="ORF">ISP01_05250</name>
</gene>
<reference evidence="2" key="1">
    <citation type="submission" date="2020-10" db="EMBL/GenBank/DDBJ databases">
        <title>Dehalococcoides mccartyi of a TCE/Cr reducing biochatode.</title>
        <authorList>
            <person name="Matturro B."/>
        </authorList>
    </citation>
    <scope>NUCLEOTIDE SEQUENCE</scope>
    <source>
        <strain evidence="2">Bin4</strain>
    </source>
</reference>
<sequence>MSYLNTDDLNTLIDSLSEDVTDKDIDLATEASDTWIESQLTGIKLTPPYDDLVVKSATYFAYCFILRNLYDTDDEESKTMLWYETLAKEQINAYIIKEDLNKKQGSPYSSRKSKPYTRERRRF</sequence>
<evidence type="ECO:0000313" key="2">
    <source>
        <dbReference type="EMBL" id="MBF4468794.1"/>
    </source>
</evidence>
<evidence type="ECO:0000313" key="3">
    <source>
        <dbReference type="Proteomes" id="UP000658733"/>
    </source>
</evidence>
<dbReference type="EMBL" id="JADIIN010000043">
    <property type="protein sequence ID" value="MBF4468794.1"/>
    <property type="molecule type" value="Genomic_DNA"/>
</dbReference>
<comment type="caution">
    <text evidence="2">The sequence shown here is derived from an EMBL/GenBank/DDBJ whole genome shotgun (WGS) entry which is preliminary data.</text>
</comment>
<name>A0A843ADL0_METAZ</name>